<keyword evidence="2" id="KW-0238">DNA-binding</keyword>
<evidence type="ECO:0000313" key="5">
    <source>
        <dbReference type="EMBL" id="MBC2604330.1"/>
    </source>
</evidence>
<dbReference type="PANTHER" id="PTHR43280">
    <property type="entry name" value="ARAC-FAMILY TRANSCRIPTIONAL REGULATOR"/>
    <property type="match status" value="1"/>
</dbReference>
<keyword evidence="1" id="KW-0805">Transcription regulation</keyword>
<dbReference type="Pfam" id="PF08448">
    <property type="entry name" value="PAS_4"/>
    <property type="match status" value="1"/>
</dbReference>
<reference evidence="5 6" key="1">
    <citation type="submission" date="2020-07" db="EMBL/GenBank/DDBJ databases">
        <authorList>
            <person name="Feng X."/>
        </authorList>
    </citation>
    <scope>NUCLEOTIDE SEQUENCE [LARGE SCALE GENOMIC DNA]</scope>
    <source>
        <strain evidence="5 6">JCM14086</strain>
    </source>
</reference>
<dbReference type="PRINTS" id="PR00032">
    <property type="entry name" value="HTHARAC"/>
</dbReference>
<feature type="domain" description="HTH araC/xylS-type" evidence="4">
    <location>
        <begin position="142"/>
        <end position="240"/>
    </location>
</feature>
<comment type="caution">
    <text evidence="5">The sequence shown here is derived from an EMBL/GenBank/DDBJ whole genome shotgun (WGS) entry which is preliminary data.</text>
</comment>
<dbReference type="Gene3D" id="1.10.10.60">
    <property type="entry name" value="Homeodomain-like"/>
    <property type="match status" value="1"/>
</dbReference>
<organism evidence="5 6">
    <name type="scientific">Puniceicoccus vermicola</name>
    <dbReference type="NCBI Taxonomy" id="388746"/>
    <lineage>
        <taxon>Bacteria</taxon>
        <taxon>Pseudomonadati</taxon>
        <taxon>Verrucomicrobiota</taxon>
        <taxon>Opitutia</taxon>
        <taxon>Puniceicoccales</taxon>
        <taxon>Puniceicoccaceae</taxon>
        <taxon>Puniceicoccus</taxon>
    </lineage>
</organism>
<dbReference type="EMBL" id="JACHVA010000143">
    <property type="protein sequence ID" value="MBC2604330.1"/>
    <property type="molecule type" value="Genomic_DNA"/>
</dbReference>
<name>A0A7X1B2A4_9BACT</name>
<evidence type="ECO:0000256" key="2">
    <source>
        <dbReference type="ARBA" id="ARBA00023125"/>
    </source>
</evidence>
<dbReference type="InterPro" id="IPR018060">
    <property type="entry name" value="HTH_AraC"/>
</dbReference>
<dbReference type="InterPro" id="IPR020449">
    <property type="entry name" value="Tscrpt_reg_AraC-type_HTH"/>
</dbReference>
<dbReference type="SUPFAM" id="SSF55785">
    <property type="entry name" value="PYP-like sensor domain (PAS domain)"/>
    <property type="match status" value="1"/>
</dbReference>
<keyword evidence="3" id="KW-0804">Transcription</keyword>
<evidence type="ECO:0000256" key="3">
    <source>
        <dbReference type="ARBA" id="ARBA00023163"/>
    </source>
</evidence>
<evidence type="ECO:0000313" key="6">
    <source>
        <dbReference type="Proteomes" id="UP000525652"/>
    </source>
</evidence>
<proteinExistence type="predicted"/>
<dbReference type="PANTHER" id="PTHR43280:SF28">
    <property type="entry name" value="HTH-TYPE TRANSCRIPTIONAL ACTIVATOR RHAS"/>
    <property type="match status" value="1"/>
</dbReference>
<sequence>MSKPFKNPSVDLAAFADRPLWDLMEDLMFWVKDVQGRFVWCNLALAESARLSREEVLGTLDSDLYFNELAMVYMEDDASLIRGGPPIVNKPELVMASTGVVGWNMTSKYPILSAEGEVIGTYGMSRPVDHSVDLPADYADLADLVTFAHRELKNGISVEDLTLRAGLSRSSLERYLRRHLRITPRELLQRIRTNHARHLLQASTLKIGEIALECGYESFSAFSRAFKQRFGSSPGQFRERR</sequence>
<keyword evidence="6" id="KW-1185">Reference proteome</keyword>
<dbReference type="Pfam" id="PF12833">
    <property type="entry name" value="HTH_18"/>
    <property type="match status" value="1"/>
</dbReference>
<dbReference type="GO" id="GO:0003700">
    <property type="term" value="F:DNA-binding transcription factor activity"/>
    <property type="evidence" value="ECO:0007669"/>
    <property type="project" value="InterPro"/>
</dbReference>
<dbReference type="InterPro" id="IPR009057">
    <property type="entry name" value="Homeodomain-like_sf"/>
</dbReference>
<dbReference type="SMART" id="SM00342">
    <property type="entry name" value="HTH_ARAC"/>
    <property type="match status" value="1"/>
</dbReference>
<protein>
    <submittedName>
        <fullName evidence="5">Helix-turn-helix domain-containing protein</fullName>
    </submittedName>
</protein>
<dbReference type="Gene3D" id="3.30.450.20">
    <property type="entry name" value="PAS domain"/>
    <property type="match status" value="1"/>
</dbReference>
<dbReference type="GO" id="GO:0043565">
    <property type="term" value="F:sequence-specific DNA binding"/>
    <property type="evidence" value="ECO:0007669"/>
    <property type="project" value="InterPro"/>
</dbReference>
<gene>
    <name evidence="5" type="ORF">H5P30_21330</name>
</gene>
<dbReference type="Proteomes" id="UP000525652">
    <property type="component" value="Unassembled WGS sequence"/>
</dbReference>
<dbReference type="RefSeq" id="WP_185694943.1">
    <property type="nucleotide sequence ID" value="NZ_JACHVA010000143.1"/>
</dbReference>
<evidence type="ECO:0000259" key="4">
    <source>
        <dbReference type="PROSITE" id="PS01124"/>
    </source>
</evidence>
<dbReference type="InterPro" id="IPR035965">
    <property type="entry name" value="PAS-like_dom_sf"/>
</dbReference>
<dbReference type="InterPro" id="IPR013656">
    <property type="entry name" value="PAS_4"/>
</dbReference>
<accession>A0A7X1B2A4</accession>
<evidence type="ECO:0000256" key="1">
    <source>
        <dbReference type="ARBA" id="ARBA00023015"/>
    </source>
</evidence>
<dbReference type="AlphaFoldDB" id="A0A7X1B2A4"/>
<dbReference type="SUPFAM" id="SSF46689">
    <property type="entry name" value="Homeodomain-like"/>
    <property type="match status" value="1"/>
</dbReference>
<dbReference type="PROSITE" id="PS01124">
    <property type="entry name" value="HTH_ARAC_FAMILY_2"/>
    <property type="match status" value="1"/>
</dbReference>